<feature type="signal peptide" evidence="4">
    <location>
        <begin position="1"/>
        <end position="27"/>
    </location>
</feature>
<comment type="caution">
    <text evidence="6">The sequence shown here is derived from an EMBL/GenBank/DDBJ whole genome shotgun (WGS) entry which is preliminary data.</text>
</comment>
<dbReference type="Proteomes" id="UP001597413">
    <property type="component" value="Unassembled WGS sequence"/>
</dbReference>
<name>A0ABW5ABZ3_9RHOB</name>
<feature type="chain" id="PRO_5046204705" evidence="4">
    <location>
        <begin position="28"/>
        <end position="309"/>
    </location>
</feature>
<protein>
    <submittedName>
        <fullName evidence="6">Substrate-binding domain-containing protein</fullName>
    </submittedName>
</protein>
<evidence type="ECO:0000259" key="5">
    <source>
        <dbReference type="Pfam" id="PF13407"/>
    </source>
</evidence>
<dbReference type="PANTHER" id="PTHR46847:SF1">
    <property type="entry name" value="D-ALLOSE-BINDING PERIPLASMIC PROTEIN-RELATED"/>
    <property type="match status" value="1"/>
</dbReference>
<keyword evidence="7" id="KW-1185">Reference proteome</keyword>
<gene>
    <name evidence="6" type="ORF">ACFSM0_17495</name>
</gene>
<dbReference type="InterPro" id="IPR028082">
    <property type="entry name" value="Peripla_BP_I"/>
</dbReference>
<dbReference type="Pfam" id="PF13407">
    <property type="entry name" value="Peripla_BP_4"/>
    <property type="match status" value="1"/>
</dbReference>
<dbReference type="EMBL" id="JBHUIX010000021">
    <property type="protein sequence ID" value="MFD2175892.1"/>
    <property type="molecule type" value="Genomic_DNA"/>
</dbReference>
<dbReference type="RefSeq" id="WP_377393581.1">
    <property type="nucleotide sequence ID" value="NZ_JBHUIX010000021.1"/>
</dbReference>
<dbReference type="PANTHER" id="PTHR46847">
    <property type="entry name" value="D-ALLOSE-BINDING PERIPLASMIC PROTEIN-RELATED"/>
    <property type="match status" value="1"/>
</dbReference>
<reference evidence="7" key="1">
    <citation type="journal article" date="2019" name="Int. J. Syst. Evol. Microbiol.">
        <title>The Global Catalogue of Microorganisms (GCM) 10K type strain sequencing project: providing services to taxonomists for standard genome sequencing and annotation.</title>
        <authorList>
            <consortium name="The Broad Institute Genomics Platform"/>
            <consortium name="The Broad Institute Genome Sequencing Center for Infectious Disease"/>
            <person name="Wu L."/>
            <person name="Ma J."/>
        </authorList>
    </citation>
    <scope>NUCLEOTIDE SEQUENCE [LARGE SCALE GENOMIC DNA]</scope>
    <source>
        <strain evidence="7">CCUG 55131</strain>
    </source>
</reference>
<evidence type="ECO:0000256" key="2">
    <source>
        <dbReference type="ARBA" id="ARBA00007639"/>
    </source>
</evidence>
<sequence length="309" mass="31844">MLSPLTRRGFAALLATASLCAALPAVAQETKTLALVQINQQALFFNEMNRGAQEAAEKAGVKLVIFNANNDSSAQNSAVETYIQEHVDGIAVVAIDVNGIMPAVKQADAAGIPVVAIDAILPEGPQKAQIGVDNAKAGADLAAFYGTNQTGPSKLGIVGALNSYIQNVRMDGFKEALGADVTLADTVDGQNIQDVALGAAENLITANPDLNAIYATGEPALMGALAAVESQGKQSDIALYGWDLTAQAIDAIDAGYLKGVVQQDPAAMGAAAVEALLAISNGQTVEPKIAVPVTIVTKDNVDDFRSLFK</sequence>
<keyword evidence="3 4" id="KW-0732">Signal</keyword>
<dbReference type="InterPro" id="IPR025997">
    <property type="entry name" value="SBP_2_dom"/>
</dbReference>
<comment type="similarity">
    <text evidence="2">Belongs to the bacterial solute-binding protein 2 family.</text>
</comment>
<accession>A0ABW5ABZ3</accession>
<evidence type="ECO:0000256" key="3">
    <source>
        <dbReference type="ARBA" id="ARBA00022729"/>
    </source>
</evidence>
<comment type="subcellular location">
    <subcellularLocation>
        <location evidence="1">Cell envelope</location>
    </subcellularLocation>
</comment>
<feature type="domain" description="Periplasmic binding protein" evidence="5">
    <location>
        <begin position="41"/>
        <end position="283"/>
    </location>
</feature>
<evidence type="ECO:0000256" key="4">
    <source>
        <dbReference type="SAM" id="SignalP"/>
    </source>
</evidence>
<evidence type="ECO:0000313" key="6">
    <source>
        <dbReference type="EMBL" id="MFD2175892.1"/>
    </source>
</evidence>
<evidence type="ECO:0000256" key="1">
    <source>
        <dbReference type="ARBA" id="ARBA00004196"/>
    </source>
</evidence>
<evidence type="ECO:0000313" key="7">
    <source>
        <dbReference type="Proteomes" id="UP001597413"/>
    </source>
</evidence>
<proteinExistence type="inferred from homology"/>
<organism evidence="6 7">
    <name type="scientific">Rhodobacter lacus</name>
    <dbReference type="NCBI Taxonomy" id="1641972"/>
    <lineage>
        <taxon>Bacteria</taxon>
        <taxon>Pseudomonadati</taxon>
        <taxon>Pseudomonadota</taxon>
        <taxon>Alphaproteobacteria</taxon>
        <taxon>Rhodobacterales</taxon>
        <taxon>Rhodobacter group</taxon>
        <taxon>Rhodobacter</taxon>
    </lineage>
</organism>
<dbReference type="SUPFAM" id="SSF53822">
    <property type="entry name" value="Periplasmic binding protein-like I"/>
    <property type="match status" value="1"/>
</dbReference>
<dbReference type="Gene3D" id="3.40.50.2300">
    <property type="match status" value="2"/>
</dbReference>